<dbReference type="Gene3D" id="1.10.357.10">
    <property type="entry name" value="Tetracycline Repressor, domain 2"/>
    <property type="match status" value="1"/>
</dbReference>
<dbReference type="PANTHER" id="PTHR43479">
    <property type="entry name" value="ACREF/ENVCD OPERON REPRESSOR-RELATED"/>
    <property type="match status" value="1"/>
</dbReference>
<dbReference type="SUPFAM" id="SSF46689">
    <property type="entry name" value="Homeodomain-like"/>
    <property type="match status" value="1"/>
</dbReference>
<feature type="DNA-binding region" description="H-T-H motif" evidence="2">
    <location>
        <begin position="38"/>
        <end position="57"/>
    </location>
</feature>
<keyword evidence="1 2" id="KW-0238">DNA-binding</keyword>
<dbReference type="PANTHER" id="PTHR43479:SF11">
    <property type="entry name" value="ACREF_ENVCD OPERON REPRESSOR-RELATED"/>
    <property type="match status" value="1"/>
</dbReference>
<evidence type="ECO:0000313" key="4">
    <source>
        <dbReference type="EMBL" id="MBD2198474.1"/>
    </source>
</evidence>
<dbReference type="PROSITE" id="PS50977">
    <property type="entry name" value="HTH_TETR_2"/>
    <property type="match status" value="1"/>
</dbReference>
<dbReference type="EMBL" id="JACJQH010000041">
    <property type="protein sequence ID" value="MBD2198474.1"/>
    <property type="molecule type" value="Genomic_DNA"/>
</dbReference>
<name>A0ABR8AFE1_9CYAN</name>
<comment type="caution">
    <text evidence="4">The sequence shown here is derived from an EMBL/GenBank/DDBJ whole genome shotgun (WGS) entry which is preliminary data.</text>
</comment>
<dbReference type="InterPro" id="IPR049513">
    <property type="entry name" value="TetR_C_40"/>
</dbReference>
<reference evidence="4 5" key="1">
    <citation type="journal article" date="2020" name="ISME J.">
        <title>Comparative genomics reveals insights into cyanobacterial evolution and habitat adaptation.</title>
        <authorList>
            <person name="Chen M.Y."/>
            <person name="Teng W.K."/>
            <person name="Zhao L."/>
            <person name="Hu C.X."/>
            <person name="Zhou Y.K."/>
            <person name="Han B.P."/>
            <person name="Song L.R."/>
            <person name="Shu W.S."/>
        </authorList>
    </citation>
    <scope>NUCLEOTIDE SEQUENCE [LARGE SCALE GENOMIC DNA]</scope>
    <source>
        <strain evidence="4 5">FACHB-288</strain>
    </source>
</reference>
<dbReference type="InterPro" id="IPR009057">
    <property type="entry name" value="Homeodomain-like_sf"/>
</dbReference>
<dbReference type="Pfam" id="PF21306">
    <property type="entry name" value="TetR_C_40"/>
    <property type="match status" value="1"/>
</dbReference>
<keyword evidence="5" id="KW-1185">Reference proteome</keyword>
<protein>
    <submittedName>
        <fullName evidence="4">TetR/AcrR family transcriptional regulator</fullName>
    </submittedName>
</protein>
<gene>
    <name evidence="4" type="ORF">H6G24_23805</name>
</gene>
<dbReference type="InterPro" id="IPR001647">
    <property type="entry name" value="HTH_TetR"/>
</dbReference>
<feature type="domain" description="HTH tetR-type" evidence="3">
    <location>
        <begin position="15"/>
        <end position="75"/>
    </location>
</feature>
<sequence length="217" mass="23926">MKSSRRASIGLEKRERTRSRLIEAAYRVFASKEADAVTIDDIIAEAGVARGTFYNYFQTREDVLKAVAASLSDEMNQKIWAHSVAIEDPAERMAIALRQFLHQARHDSTWGWVIVRVGLVAAPLSETIERGVMTDLEAGIRINRFQVDSLQATIDLILGTGLMAMRSILAGHTASDYPEQIAKIILKTLGVADAEAIAFKVLEPLSADLPDNRFSGL</sequence>
<dbReference type="Pfam" id="PF00440">
    <property type="entry name" value="TetR_N"/>
    <property type="match status" value="1"/>
</dbReference>
<organism evidence="4 5">
    <name type="scientific">Calothrix parietina FACHB-288</name>
    <dbReference type="NCBI Taxonomy" id="2692896"/>
    <lineage>
        <taxon>Bacteria</taxon>
        <taxon>Bacillati</taxon>
        <taxon>Cyanobacteriota</taxon>
        <taxon>Cyanophyceae</taxon>
        <taxon>Nostocales</taxon>
        <taxon>Calotrichaceae</taxon>
        <taxon>Calothrix</taxon>
    </lineage>
</organism>
<proteinExistence type="predicted"/>
<evidence type="ECO:0000313" key="5">
    <source>
        <dbReference type="Proteomes" id="UP000658514"/>
    </source>
</evidence>
<dbReference type="RefSeq" id="WP_190546272.1">
    <property type="nucleotide sequence ID" value="NZ_CAWPNO010000075.1"/>
</dbReference>
<evidence type="ECO:0000259" key="3">
    <source>
        <dbReference type="PROSITE" id="PS50977"/>
    </source>
</evidence>
<evidence type="ECO:0000256" key="2">
    <source>
        <dbReference type="PROSITE-ProRule" id="PRU00335"/>
    </source>
</evidence>
<dbReference type="PRINTS" id="PR00455">
    <property type="entry name" value="HTHTETR"/>
</dbReference>
<dbReference type="InterPro" id="IPR050624">
    <property type="entry name" value="HTH-type_Tx_Regulator"/>
</dbReference>
<dbReference type="Proteomes" id="UP000658514">
    <property type="component" value="Unassembled WGS sequence"/>
</dbReference>
<accession>A0ABR8AFE1</accession>
<evidence type="ECO:0000256" key="1">
    <source>
        <dbReference type="ARBA" id="ARBA00023125"/>
    </source>
</evidence>